<evidence type="ECO:0000313" key="3">
    <source>
        <dbReference type="Proteomes" id="UP000245137"/>
    </source>
</evidence>
<dbReference type="Pfam" id="PF05016">
    <property type="entry name" value="ParE_toxin"/>
    <property type="match status" value="1"/>
</dbReference>
<evidence type="ECO:0000256" key="1">
    <source>
        <dbReference type="ARBA" id="ARBA00022649"/>
    </source>
</evidence>
<protein>
    <submittedName>
        <fullName evidence="2">Type II toxin-antitoxin system RelE/ParE family toxin</fullName>
    </submittedName>
</protein>
<dbReference type="OrthoDB" id="5457915at2"/>
<proteinExistence type="predicted"/>
<comment type="caution">
    <text evidence="2">The sequence shown here is derived from an EMBL/GenBank/DDBJ whole genome shotgun (WGS) entry which is preliminary data.</text>
</comment>
<accession>A0A2U1SNK6</accession>
<dbReference type="RefSeq" id="WP_108917887.1">
    <property type="nucleotide sequence ID" value="NZ_BGJY01000007.1"/>
</dbReference>
<dbReference type="InterPro" id="IPR007712">
    <property type="entry name" value="RelE/ParE_toxin"/>
</dbReference>
<dbReference type="EMBL" id="PUIV01000025">
    <property type="protein sequence ID" value="PWB93201.1"/>
    <property type="molecule type" value="Genomic_DNA"/>
</dbReference>
<organism evidence="2 3">
    <name type="scientific">Methylosinus sporium</name>
    <dbReference type="NCBI Taxonomy" id="428"/>
    <lineage>
        <taxon>Bacteria</taxon>
        <taxon>Pseudomonadati</taxon>
        <taxon>Pseudomonadota</taxon>
        <taxon>Alphaproteobacteria</taxon>
        <taxon>Hyphomicrobiales</taxon>
        <taxon>Methylocystaceae</taxon>
        <taxon>Methylosinus</taxon>
    </lineage>
</organism>
<keyword evidence="3" id="KW-1185">Reference proteome</keyword>
<reference evidence="2 3" key="1">
    <citation type="journal article" date="2018" name="Appl. Microbiol. Biotechnol.">
        <title>Co-cultivation of the strictly anaerobic methanogen Methanosarcina barkeri with aerobic methanotrophs in an oxygen-limited membrane bioreactor.</title>
        <authorList>
            <person name="In 't Zandt M.H."/>
            <person name="van den Bosch T.J.M."/>
            <person name="Rijkers R."/>
            <person name="van Kessel M.A.H.J."/>
            <person name="Jetten M.S.M."/>
            <person name="Welte C.U."/>
        </authorList>
    </citation>
    <scope>NUCLEOTIDE SEQUENCE [LARGE SCALE GENOMIC DNA]</scope>
    <source>
        <strain evidence="2 3">DSM 17706</strain>
    </source>
</reference>
<sequence>MRKLVYRLAANRDLKDIADFIGETSGDLDAGLAVADRFRAQCAKLAASPILLGRPREELSPGLRGYLFRDYIIFFRCTDERLEIVNILHSRRDLAATLDSSDGSP</sequence>
<keyword evidence="1" id="KW-1277">Toxin-antitoxin system</keyword>
<dbReference type="AlphaFoldDB" id="A0A2U1SNK6"/>
<dbReference type="Gene3D" id="3.30.2310.20">
    <property type="entry name" value="RelE-like"/>
    <property type="match status" value="1"/>
</dbReference>
<dbReference type="InterPro" id="IPR035093">
    <property type="entry name" value="RelE/ParE_toxin_dom_sf"/>
</dbReference>
<name>A0A2U1SNK6_METSR</name>
<dbReference type="Proteomes" id="UP000245137">
    <property type="component" value="Unassembled WGS sequence"/>
</dbReference>
<gene>
    <name evidence="2" type="ORF">C5689_13985</name>
</gene>
<evidence type="ECO:0000313" key="2">
    <source>
        <dbReference type="EMBL" id="PWB93201.1"/>
    </source>
</evidence>